<feature type="transmembrane region" description="Helical" evidence="7">
    <location>
        <begin position="217"/>
        <end position="243"/>
    </location>
</feature>
<dbReference type="InterPro" id="IPR050171">
    <property type="entry name" value="MFS_Transporters"/>
</dbReference>
<comment type="caution">
    <text evidence="9">The sequence shown here is derived from an EMBL/GenBank/DDBJ whole genome shotgun (WGS) entry which is preliminary data.</text>
</comment>
<protein>
    <submittedName>
        <fullName evidence="9">MFS transporter</fullName>
    </submittedName>
</protein>
<evidence type="ECO:0000256" key="1">
    <source>
        <dbReference type="ARBA" id="ARBA00004651"/>
    </source>
</evidence>
<evidence type="ECO:0000256" key="7">
    <source>
        <dbReference type="SAM" id="Phobius"/>
    </source>
</evidence>
<comment type="subcellular location">
    <subcellularLocation>
        <location evidence="1">Cell membrane</location>
        <topology evidence="1">Multi-pass membrane protein</topology>
    </subcellularLocation>
</comment>
<feature type="transmembrane region" description="Helical" evidence="7">
    <location>
        <begin position="298"/>
        <end position="331"/>
    </location>
</feature>
<evidence type="ECO:0000256" key="3">
    <source>
        <dbReference type="ARBA" id="ARBA00022475"/>
    </source>
</evidence>
<dbReference type="SUPFAM" id="SSF103473">
    <property type="entry name" value="MFS general substrate transporter"/>
    <property type="match status" value="1"/>
</dbReference>
<dbReference type="GO" id="GO:0022857">
    <property type="term" value="F:transmembrane transporter activity"/>
    <property type="evidence" value="ECO:0007669"/>
    <property type="project" value="InterPro"/>
</dbReference>
<feature type="transmembrane region" description="Helical" evidence="7">
    <location>
        <begin position="41"/>
        <end position="62"/>
    </location>
</feature>
<dbReference type="PANTHER" id="PTHR23517">
    <property type="entry name" value="RESISTANCE PROTEIN MDTM, PUTATIVE-RELATED-RELATED"/>
    <property type="match status" value="1"/>
</dbReference>
<keyword evidence="6 7" id="KW-0472">Membrane</keyword>
<dbReference type="InterPro" id="IPR005829">
    <property type="entry name" value="Sugar_transporter_CS"/>
</dbReference>
<feature type="transmembrane region" description="Helical" evidence="7">
    <location>
        <begin position="74"/>
        <end position="93"/>
    </location>
</feature>
<reference evidence="9 10" key="1">
    <citation type="submission" date="2017-01" db="EMBL/GenBank/DDBJ databases">
        <title>Draft genome sequence of Bacillus oleronius.</title>
        <authorList>
            <person name="Allam M."/>
        </authorList>
    </citation>
    <scope>NUCLEOTIDE SEQUENCE [LARGE SCALE GENOMIC DNA]</scope>
    <source>
        <strain evidence="9 10">DSM 9356</strain>
    </source>
</reference>
<gene>
    <name evidence="9" type="ORF">BWZ43_24155</name>
</gene>
<dbReference type="RefSeq" id="WP_169846984.1">
    <property type="nucleotide sequence ID" value="NZ_CP065424.1"/>
</dbReference>
<evidence type="ECO:0000256" key="2">
    <source>
        <dbReference type="ARBA" id="ARBA00022448"/>
    </source>
</evidence>
<evidence type="ECO:0000313" key="10">
    <source>
        <dbReference type="Proteomes" id="UP000189761"/>
    </source>
</evidence>
<evidence type="ECO:0000259" key="8">
    <source>
        <dbReference type="PROSITE" id="PS50850"/>
    </source>
</evidence>
<feature type="transmembrane region" description="Helical" evidence="7">
    <location>
        <begin position="12"/>
        <end position="35"/>
    </location>
</feature>
<dbReference type="PROSITE" id="PS00216">
    <property type="entry name" value="SUGAR_TRANSPORT_1"/>
    <property type="match status" value="1"/>
</dbReference>
<evidence type="ECO:0000313" key="9">
    <source>
        <dbReference type="EMBL" id="OOP65831.1"/>
    </source>
</evidence>
<keyword evidence="5 7" id="KW-1133">Transmembrane helix</keyword>
<proteinExistence type="predicted"/>
<dbReference type="PANTHER" id="PTHR23517:SF3">
    <property type="entry name" value="INTEGRAL MEMBRANE TRANSPORT PROTEIN"/>
    <property type="match status" value="1"/>
</dbReference>
<keyword evidence="3" id="KW-1003">Cell membrane</keyword>
<evidence type="ECO:0000256" key="4">
    <source>
        <dbReference type="ARBA" id="ARBA00022692"/>
    </source>
</evidence>
<dbReference type="GO" id="GO:0005886">
    <property type="term" value="C:plasma membrane"/>
    <property type="evidence" value="ECO:0007669"/>
    <property type="project" value="UniProtKB-SubCell"/>
</dbReference>
<dbReference type="EMBL" id="MTLA01000441">
    <property type="protein sequence ID" value="OOP65831.1"/>
    <property type="molecule type" value="Genomic_DNA"/>
</dbReference>
<accession>A0A8E2I356</accession>
<keyword evidence="10" id="KW-1185">Reference proteome</keyword>
<dbReference type="InterPro" id="IPR020846">
    <property type="entry name" value="MFS_dom"/>
</dbReference>
<feature type="domain" description="Major facilitator superfamily (MFS) profile" evidence="8">
    <location>
        <begin position="1"/>
        <end position="409"/>
    </location>
</feature>
<feature type="transmembrane region" description="Helical" evidence="7">
    <location>
        <begin position="267"/>
        <end position="286"/>
    </location>
</feature>
<dbReference type="InterPro" id="IPR036259">
    <property type="entry name" value="MFS_trans_sf"/>
</dbReference>
<feature type="transmembrane region" description="Helical" evidence="7">
    <location>
        <begin position="384"/>
        <end position="404"/>
    </location>
</feature>
<dbReference type="PROSITE" id="PS50850">
    <property type="entry name" value="MFS"/>
    <property type="match status" value="1"/>
</dbReference>
<evidence type="ECO:0000256" key="5">
    <source>
        <dbReference type="ARBA" id="ARBA00022989"/>
    </source>
</evidence>
<dbReference type="Proteomes" id="UP000189761">
    <property type="component" value="Unassembled WGS sequence"/>
</dbReference>
<keyword evidence="2" id="KW-0813">Transport</keyword>
<dbReference type="InterPro" id="IPR011701">
    <property type="entry name" value="MFS"/>
</dbReference>
<name>A0A8E2I356_9BACI</name>
<sequence length="413" mass="46810">MKIALWESNLKIRLAGETLFNLFYWMYFPFITVYFSKELGSHVAGILMTCPPLIILLSNMIGGILADYLGRRPVMLLGSSLRTIMFACFAMASSPWISYLAFIGIGLGGGLYGPASDAMVADLVPEKERRQVFATFITGNNIGAVLGPALGAFFFFHYRSELLWICTIVMLVYSITIYFKISESMPNYTKKSIHRSVNMQLIKEQWKSYGMIFRDKIFILYILGGVFSVIAIMQLDLYLAIYITEHVPSQFLISWRNFSIKLNNTDILGWLLGLNGLLFVLFVIPVTRWLKHWSDRDVFILSAILTGVGMFFVGFTTNIWLLFFLTIIFTFGELVRSPVLNNFISDYAPKNARGQYMGASKLQFTIGRFLAPITVFLSEWTPPIGVFGLILFCALLGGACYIFLYKIHVKQSI</sequence>
<dbReference type="Pfam" id="PF07690">
    <property type="entry name" value="MFS_1"/>
    <property type="match status" value="2"/>
</dbReference>
<keyword evidence="4 7" id="KW-0812">Transmembrane</keyword>
<feature type="transmembrane region" description="Helical" evidence="7">
    <location>
        <begin position="162"/>
        <end position="181"/>
    </location>
</feature>
<feature type="transmembrane region" description="Helical" evidence="7">
    <location>
        <begin position="99"/>
        <end position="120"/>
    </location>
</feature>
<dbReference type="Gene3D" id="1.20.1250.20">
    <property type="entry name" value="MFS general substrate transporter like domains"/>
    <property type="match status" value="2"/>
</dbReference>
<evidence type="ECO:0000256" key="6">
    <source>
        <dbReference type="ARBA" id="ARBA00023136"/>
    </source>
</evidence>
<organism evidence="9 10">
    <name type="scientific">Heyndrickxia oleronia</name>
    <dbReference type="NCBI Taxonomy" id="38875"/>
    <lineage>
        <taxon>Bacteria</taxon>
        <taxon>Bacillati</taxon>
        <taxon>Bacillota</taxon>
        <taxon>Bacilli</taxon>
        <taxon>Bacillales</taxon>
        <taxon>Bacillaceae</taxon>
        <taxon>Heyndrickxia</taxon>
    </lineage>
</organism>
<dbReference type="AlphaFoldDB" id="A0A8E2I356"/>
<feature type="transmembrane region" description="Helical" evidence="7">
    <location>
        <begin position="132"/>
        <end position="156"/>
    </location>
</feature>